<proteinExistence type="inferred from homology"/>
<dbReference type="GO" id="GO:1905202">
    <property type="term" value="C:methylcrotonoyl-CoA carboxylase complex"/>
    <property type="evidence" value="ECO:0007669"/>
    <property type="project" value="TreeGrafter"/>
</dbReference>
<dbReference type="Pfam" id="PF01039">
    <property type="entry name" value="Carboxyl_trans"/>
    <property type="match status" value="1"/>
</dbReference>
<dbReference type="InterPro" id="IPR029045">
    <property type="entry name" value="ClpP/crotonase-like_dom_sf"/>
</dbReference>
<comment type="pathway">
    <text evidence="2">Amino-acid degradation; L-leucine degradation.</text>
</comment>
<name>A0A6J4LT64_9ACTN</name>
<dbReference type="FunFam" id="3.90.226.10:FF:000007">
    <property type="entry name" value="Methylcrotonoyl-CoA carboxylase subunit beta"/>
    <property type="match status" value="1"/>
</dbReference>
<evidence type="ECO:0000256" key="1">
    <source>
        <dbReference type="ARBA" id="ARBA00006102"/>
    </source>
</evidence>
<accession>A0A6J4LT64</accession>
<dbReference type="AlphaFoldDB" id="A0A6J4LT64"/>
<feature type="domain" description="CoA carboxyltransferase C-terminal" evidence="4">
    <location>
        <begin position="260"/>
        <end position="509"/>
    </location>
</feature>
<gene>
    <name evidence="5" type="ORF">AVDCRST_MAG72-803</name>
</gene>
<dbReference type="InterPro" id="IPR034733">
    <property type="entry name" value="AcCoA_carboxyl_beta"/>
</dbReference>
<dbReference type="PANTHER" id="PTHR22855:SF13">
    <property type="entry name" value="METHYLCROTONOYL-COA CARBOXYLASE BETA CHAIN, MITOCHONDRIAL"/>
    <property type="match status" value="1"/>
</dbReference>
<evidence type="ECO:0000259" key="3">
    <source>
        <dbReference type="PROSITE" id="PS50980"/>
    </source>
</evidence>
<dbReference type="GO" id="GO:0006552">
    <property type="term" value="P:L-leucine catabolic process"/>
    <property type="evidence" value="ECO:0007669"/>
    <property type="project" value="TreeGrafter"/>
</dbReference>
<dbReference type="FunFam" id="3.90.226.10:FF:000004">
    <property type="entry name" value="Methylcrotonoyl-CoA carboxylase beta chain"/>
    <property type="match status" value="1"/>
</dbReference>
<keyword evidence="5" id="KW-0436">Ligase</keyword>
<dbReference type="EMBL" id="CADCUJ010000036">
    <property type="protein sequence ID" value="CAA9340986.1"/>
    <property type="molecule type" value="Genomic_DNA"/>
</dbReference>
<evidence type="ECO:0000256" key="2">
    <source>
        <dbReference type="ARBA" id="ARBA00046317"/>
    </source>
</evidence>
<organism evidence="5">
    <name type="scientific">uncultured Nocardioidaceae bacterium</name>
    <dbReference type="NCBI Taxonomy" id="253824"/>
    <lineage>
        <taxon>Bacteria</taxon>
        <taxon>Bacillati</taxon>
        <taxon>Actinomycetota</taxon>
        <taxon>Actinomycetes</taxon>
        <taxon>Propionibacteriales</taxon>
        <taxon>Nocardioidaceae</taxon>
        <taxon>environmental samples</taxon>
    </lineage>
</organism>
<comment type="similarity">
    <text evidence="1">Belongs to the AccD/PCCB family.</text>
</comment>
<dbReference type="Gene3D" id="3.90.226.10">
    <property type="entry name" value="2-enoyl-CoA Hydratase, Chain A, domain 1"/>
    <property type="match status" value="2"/>
</dbReference>
<dbReference type="GO" id="GO:0004485">
    <property type="term" value="F:methylcrotonoyl-CoA carboxylase activity"/>
    <property type="evidence" value="ECO:0007669"/>
    <property type="project" value="UniProtKB-EC"/>
</dbReference>
<dbReference type="InterPro" id="IPR011762">
    <property type="entry name" value="COA_CT_N"/>
</dbReference>
<dbReference type="InterPro" id="IPR045190">
    <property type="entry name" value="MCCB/AccD1-like"/>
</dbReference>
<reference evidence="5" key="1">
    <citation type="submission" date="2020-02" db="EMBL/GenBank/DDBJ databases">
        <authorList>
            <person name="Meier V. D."/>
        </authorList>
    </citation>
    <scope>NUCLEOTIDE SEQUENCE</scope>
    <source>
        <strain evidence="5">AVDCRST_MAG72</strain>
    </source>
</reference>
<feature type="domain" description="CoA carboxyltransferase N-terminal" evidence="3">
    <location>
        <begin position="5"/>
        <end position="261"/>
    </location>
</feature>
<keyword evidence="5" id="KW-0808">Transferase</keyword>
<dbReference type="GO" id="GO:0016740">
    <property type="term" value="F:transferase activity"/>
    <property type="evidence" value="ECO:0007669"/>
    <property type="project" value="UniProtKB-KW"/>
</dbReference>
<evidence type="ECO:0000313" key="5">
    <source>
        <dbReference type="EMBL" id="CAA9340986.1"/>
    </source>
</evidence>
<dbReference type="PANTHER" id="PTHR22855">
    <property type="entry name" value="ACETYL, PROPIONYL, PYRUVATE, AND GLUTACONYL CARBOXYLASE-RELATED"/>
    <property type="match status" value="1"/>
</dbReference>
<dbReference type="SUPFAM" id="SSF52096">
    <property type="entry name" value="ClpP/crotonase"/>
    <property type="match status" value="2"/>
</dbReference>
<dbReference type="InterPro" id="IPR011763">
    <property type="entry name" value="COA_CT_C"/>
</dbReference>
<sequence length="517" mass="55461">MSGEMAALVDDLRTRLELARRGGSESARHRHLARGKMLPRDRVDQLLDPGSPFLELSPLAAGAMYDDAVPSAGIITGVGRVSGRECVVVANDATVKGGTYYPITVKKHLRAQEVARANRLPCLYLVDSGGAFLPMQDEVFPDKEHFGRIFFNQANLSAAGIPQVAAVMGSCTAGGAYVPAMSDETVIVKDQGTIFLGGPPLVKAATGEVVSAEDLGGGDVHARQSGVVDHLATDDAHALAIVRSIVDTLPAPTTVIAPGEVEDPLEDPSGLYDVVPTDARIPYDVREVITRIVDASRFHEFKALYGETLVCGFARIWGYPVGIVANNGILFSESARKGAHFIELCNQRRIPLVFLQNITGFMVGREYETGGIARDGAKLVTAVACSVVPKLTVVIGGSYGAGNYGMCGRAYDPRFLWTWPNARISVMGGEQAASVLATVRRDGIEAKGGEWSAEEEERFKAPIREQYEHQGSPYYSTARLWDDGVVDPLDTRRVLGMGLAASANAPIPEPSYGIFRM</sequence>
<dbReference type="PROSITE" id="PS50980">
    <property type="entry name" value="COA_CT_NTER"/>
    <property type="match status" value="1"/>
</dbReference>
<protein>
    <submittedName>
        <fullName evidence="5">Methylcrotonyl-CoA carboxylase carboxyl transferase subunit</fullName>
        <ecNumber evidence="5">6.4.1.4</ecNumber>
    </submittedName>
</protein>
<dbReference type="PROSITE" id="PS50989">
    <property type="entry name" value="COA_CT_CTER"/>
    <property type="match status" value="1"/>
</dbReference>
<evidence type="ECO:0000259" key="4">
    <source>
        <dbReference type="PROSITE" id="PS50989"/>
    </source>
</evidence>
<dbReference type="EC" id="6.4.1.4" evidence="5"/>